<organism evidence="2">
    <name type="scientific">Salix viminalis</name>
    <name type="common">Common osier</name>
    <name type="synonym">Basket willow</name>
    <dbReference type="NCBI Taxonomy" id="40686"/>
    <lineage>
        <taxon>Eukaryota</taxon>
        <taxon>Viridiplantae</taxon>
        <taxon>Streptophyta</taxon>
        <taxon>Embryophyta</taxon>
        <taxon>Tracheophyta</taxon>
        <taxon>Spermatophyta</taxon>
        <taxon>Magnoliopsida</taxon>
        <taxon>eudicotyledons</taxon>
        <taxon>Gunneridae</taxon>
        <taxon>Pentapetalae</taxon>
        <taxon>rosids</taxon>
        <taxon>fabids</taxon>
        <taxon>Malpighiales</taxon>
        <taxon>Salicaceae</taxon>
        <taxon>Saliceae</taxon>
        <taxon>Salix</taxon>
    </lineage>
</organism>
<name>A0A6N2MM82_SALVM</name>
<proteinExistence type="predicted"/>
<dbReference type="AlphaFoldDB" id="A0A6N2MM82"/>
<reference evidence="2" key="1">
    <citation type="submission" date="2019-03" db="EMBL/GenBank/DDBJ databases">
        <authorList>
            <person name="Mank J."/>
            <person name="Almeida P."/>
        </authorList>
    </citation>
    <scope>NUCLEOTIDE SEQUENCE</scope>
    <source>
        <strain evidence="2">78183</strain>
    </source>
</reference>
<protein>
    <submittedName>
        <fullName evidence="2">Uncharacterized protein</fullName>
    </submittedName>
</protein>
<accession>A0A6N2MM82</accession>
<evidence type="ECO:0000256" key="1">
    <source>
        <dbReference type="SAM" id="MobiDB-lite"/>
    </source>
</evidence>
<evidence type="ECO:0000313" key="2">
    <source>
        <dbReference type="EMBL" id="VFU54735.1"/>
    </source>
</evidence>
<feature type="compositionally biased region" description="Polar residues" evidence="1">
    <location>
        <begin position="95"/>
        <end position="127"/>
    </location>
</feature>
<sequence>MPSVNKSDEEKEKGKVMVETKLPVHEHVAPLEIQVPHVDAESSKQGGAQGVHEMIATTVGTLTKNLKEQEQELGKKMGHKLDKGKLPQGDESRMDTMSSSADGNEAVGSSMNDNTVGQTHLPPTSKSVKGRRGGRRQASIRANNMETVLPKILPCNWEAMKNIGNTLMVGLWLGGMLTSFSSVDFQACHFEAAPAGQASEEHKSPLP</sequence>
<feature type="compositionally biased region" description="Basic and acidic residues" evidence="1">
    <location>
        <begin position="71"/>
        <end position="94"/>
    </location>
</feature>
<feature type="region of interest" description="Disordered" evidence="1">
    <location>
        <begin position="71"/>
        <end position="139"/>
    </location>
</feature>
<dbReference type="EMBL" id="CAADRP010001852">
    <property type="protein sequence ID" value="VFU54735.1"/>
    <property type="molecule type" value="Genomic_DNA"/>
</dbReference>
<gene>
    <name evidence="2" type="ORF">SVIM_LOCUS384739</name>
</gene>